<evidence type="ECO:0000313" key="5">
    <source>
        <dbReference type="Proteomes" id="UP000324800"/>
    </source>
</evidence>
<evidence type="ECO:0000256" key="2">
    <source>
        <dbReference type="SAM" id="MobiDB-lite"/>
    </source>
</evidence>
<dbReference type="PANTHER" id="PTHR23148:SF0">
    <property type="entry name" value="SERINE_ARGININE REPETITIVE MATRIX PROTEIN 1"/>
    <property type="match status" value="1"/>
</dbReference>
<evidence type="ECO:0000259" key="3">
    <source>
        <dbReference type="PROSITE" id="PS51025"/>
    </source>
</evidence>
<dbReference type="GO" id="GO:0003723">
    <property type="term" value="F:RNA binding"/>
    <property type="evidence" value="ECO:0007669"/>
    <property type="project" value="TreeGrafter"/>
</dbReference>
<dbReference type="Gene3D" id="1.20.1390.10">
    <property type="entry name" value="PWI domain"/>
    <property type="match status" value="1"/>
</dbReference>
<reference evidence="4 5" key="1">
    <citation type="submission" date="2019-03" db="EMBL/GenBank/DDBJ databases">
        <title>Single cell metagenomics reveals metabolic interactions within the superorganism composed of flagellate Streblomastix strix and complex community of Bacteroidetes bacteria on its surface.</title>
        <authorList>
            <person name="Treitli S.C."/>
            <person name="Kolisko M."/>
            <person name="Husnik F."/>
            <person name="Keeling P."/>
            <person name="Hampl V."/>
        </authorList>
    </citation>
    <scope>NUCLEOTIDE SEQUENCE [LARGE SCALE GENOMIC DNA]</scope>
    <source>
        <strain evidence="4">ST1C</strain>
    </source>
</reference>
<feature type="compositionally biased region" description="Basic residues" evidence="2">
    <location>
        <begin position="265"/>
        <end position="288"/>
    </location>
</feature>
<feature type="region of interest" description="Disordered" evidence="2">
    <location>
        <begin position="234"/>
        <end position="288"/>
    </location>
</feature>
<dbReference type="InterPro" id="IPR036483">
    <property type="entry name" value="PWI_dom_sf"/>
</dbReference>
<accession>A0A5J4W2D7</accession>
<dbReference type="Proteomes" id="UP000324800">
    <property type="component" value="Unassembled WGS sequence"/>
</dbReference>
<feature type="domain" description="PWI" evidence="3">
    <location>
        <begin position="29"/>
        <end position="129"/>
    </location>
</feature>
<keyword evidence="1" id="KW-0507">mRNA processing</keyword>
<dbReference type="GO" id="GO:0006397">
    <property type="term" value="P:mRNA processing"/>
    <property type="evidence" value="ECO:0007669"/>
    <property type="project" value="UniProtKB-KW"/>
</dbReference>
<dbReference type="EMBL" id="SNRW01003887">
    <property type="protein sequence ID" value="KAA6388679.1"/>
    <property type="molecule type" value="Genomic_DNA"/>
</dbReference>
<sequence length="288" mass="33599">MSDHSAFYKGISLQQDTRFSDKNKDMANKLRLAPLFSEPINMEKVNFDILAAWMRKRIYEVLGSDDDEITANYAVNMLKNNGPNAREMIVNLIPLLEEKPTMIFMEQLWKLLIACQSTTDGVPPQLIEEKLLEIKRKEAEEKERKINSALRAQRTGWSMKEERNSSVFNLIEGLIPNTSKQVKGKQIFLTPVVEGMLPLAKENDESNPSGNAGNQKSGNIGNELALRLRLDEIERENKQKEQEREKKRHESRDKNRRHERDHKNRNEKRNHHEHRNRHHKSHHDHTSS</sequence>
<dbReference type="OrthoDB" id="163257at2759"/>
<proteinExistence type="predicted"/>
<dbReference type="InterPro" id="IPR002483">
    <property type="entry name" value="PWI_dom"/>
</dbReference>
<dbReference type="GO" id="GO:0005681">
    <property type="term" value="C:spliceosomal complex"/>
    <property type="evidence" value="ECO:0007669"/>
    <property type="project" value="TreeGrafter"/>
</dbReference>
<dbReference type="InterPro" id="IPR052225">
    <property type="entry name" value="Ser/Arg_repetitive_matrix"/>
</dbReference>
<feature type="region of interest" description="Disordered" evidence="2">
    <location>
        <begin position="200"/>
        <end position="221"/>
    </location>
</feature>
<feature type="compositionally biased region" description="Basic and acidic residues" evidence="2">
    <location>
        <begin position="234"/>
        <end position="264"/>
    </location>
</feature>
<dbReference type="Pfam" id="PF01480">
    <property type="entry name" value="PWI"/>
    <property type="match status" value="1"/>
</dbReference>
<dbReference type="SUPFAM" id="SSF101233">
    <property type="entry name" value="PWI domain"/>
    <property type="match status" value="1"/>
</dbReference>
<gene>
    <name evidence="4" type="ORF">EZS28_015796</name>
</gene>
<dbReference type="PANTHER" id="PTHR23148">
    <property type="entry name" value="SERINE/ARGININE REGULATED NUCLEAR MATRIX PROTEIN"/>
    <property type="match status" value="1"/>
</dbReference>
<evidence type="ECO:0000313" key="4">
    <source>
        <dbReference type="EMBL" id="KAA6388679.1"/>
    </source>
</evidence>
<dbReference type="SMART" id="SM00311">
    <property type="entry name" value="PWI"/>
    <property type="match status" value="1"/>
</dbReference>
<evidence type="ECO:0000256" key="1">
    <source>
        <dbReference type="ARBA" id="ARBA00022664"/>
    </source>
</evidence>
<organism evidence="4 5">
    <name type="scientific">Streblomastix strix</name>
    <dbReference type="NCBI Taxonomy" id="222440"/>
    <lineage>
        <taxon>Eukaryota</taxon>
        <taxon>Metamonada</taxon>
        <taxon>Preaxostyla</taxon>
        <taxon>Oxymonadida</taxon>
        <taxon>Streblomastigidae</taxon>
        <taxon>Streblomastix</taxon>
    </lineage>
</organism>
<dbReference type="PROSITE" id="PS51025">
    <property type="entry name" value="PWI"/>
    <property type="match status" value="1"/>
</dbReference>
<dbReference type="GO" id="GO:0048024">
    <property type="term" value="P:regulation of mRNA splicing, via spliceosome"/>
    <property type="evidence" value="ECO:0007669"/>
    <property type="project" value="TreeGrafter"/>
</dbReference>
<dbReference type="AlphaFoldDB" id="A0A5J4W2D7"/>
<feature type="compositionally biased region" description="Polar residues" evidence="2">
    <location>
        <begin position="206"/>
        <end position="220"/>
    </location>
</feature>
<name>A0A5J4W2D7_9EUKA</name>
<protein>
    <submittedName>
        <fullName evidence="4">Putative serine/arginine repetitive matrix 1</fullName>
    </submittedName>
</protein>
<comment type="caution">
    <text evidence="4">The sequence shown here is derived from an EMBL/GenBank/DDBJ whole genome shotgun (WGS) entry which is preliminary data.</text>
</comment>